<comment type="catalytic activity">
    <reaction evidence="1">
        <text>ATP + protein L-histidine = ADP + protein N-phospho-L-histidine.</text>
        <dbReference type="EC" id="2.7.13.3"/>
    </reaction>
</comment>
<dbReference type="Gene3D" id="6.10.340.10">
    <property type="match status" value="1"/>
</dbReference>
<evidence type="ECO:0000256" key="8">
    <source>
        <dbReference type="ARBA" id="ARBA00022741"/>
    </source>
</evidence>
<protein>
    <recommendedName>
        <fullName evidence="3">histidine kinase</fullName>
        <ecNumber evidence="3">2.7.13.3</ecNumber>
    </recommendedName>
</protein>
<dbReference type="InterPro" id="IPR003660">
    <property type="entry name" value="HAMP_dom"/>
</dbReference>
<dbReference type="InterPro" id="IPR036890">
    <property type="entry name" value="HATPase_C_sf"/>
</dbReference>
<evidence type="ECO:0000313" key="18">
    <source>
        <dbReference type="Proteomes" id="UP000823882"/>
    </source>
</evidence>
<evidence type="ECO:0000256" key="1">
    <source>
        <dbReference type="ARBA" id="ARBA00000085"/>
    </source>
</evidence>
<evidence type="ECO:0000256" key="11">
    <source>
        <dbReference type="ARBA" id="ARBA00022989"/>
    </source>
</evidence>
<dbReference type="Pfam" id="PF02518">
    <property type="entry name" value="HATPase_c"/>
    <property type="match status" value="1"/>
</dbReference>
<evidence type="ECO:0000256" key="12">
    <source>
        <dbReference type="ARBA" id="ARBA00023012"/>
    </source>
</evidence>
<keyword evidence="9 17" id="KW-0418">Kinase</keyword>
<evidence type="ECO:0000256" key="4">
    <source>
        <dbReference type="ARBA" id="ARBA00022475"/>
    </source>
</evidence>
<evidence type="ECO:0000256" key="10">
    <source>
        <dbReference type="ARBA" id="ARBA00022840"/>
    </source>
</evidence>
<feature type="transmembrane region" description="Helical" evidence="14">
    <location>
        <begin position="173"/>
        <end position="192"/>
    </location>
</feature>
<dbReference type="PROSITE" id="PS50885">
    <property type="entry name" value="HAMP"/>
    <property type="match status" value="1"/>
</dbReference>
<dbReference type="GO" id="GO:0000155">
    <property type="term" value="F:phosphorelay sensor kinase activity"/>
    <property type="evidence" value="ECO:0007669"/>
    <property type="project" value="InterPro"/>
</dbReference>
<evidence type="ECO:0000256" key="9">
    <source>
        <dbReference type="ARBA" id="ARBA00022777"/>
    </source>
</evidence>
<dbReference type="EC" id="2.7.13.3" evidence="3"/>
<reference evidence="17" key="1">
    <citation type="journal article" date="2021" name="PeerJ">
        <title>Extensive microbial diversity within the chicken gut microbiome revealed by metagenomics and culture.</title>
        <authorList>
            <person name="Gilroy R."/>
            <person name="Ravi A."/>
            <person name="Getino M."/>
            <person name="Pursley I."/>
            <person name="Horton D.L."/>
            <person name="Alikhan N.F."/>
            <person name="Baker D."/>
            <person name="Gharbi K."/>
            <person name="Hall N."/>
            <person name="Watson M."/>
            <person name="Adriaenssens E.M."/>
            <person name="Foster-Nyarko E."/>
            <person name="Jarju S."/>
            <person name="Secka A."/>
            <person name="Antonio M."/>
            <person name="Oren A."/>
            <person name="Chaudhuri R.R."/>
            <person name="La Ragione R."/>
            <person name="Hildebrand F."/>
            <person name="Pallen M.J."/>
        </authorList>
    </citation>
    <scope>NUCLEOTIDE SEQUENCE</scope>
    <source>
        <strain evidence="17">CHK186-1790</strain>
    </source>
</reference>
<evidence type="ECO:0000256" key="14">
    <source>
        <dbReference type="SAM" id="Phobius"/>
    </source>
</evidence>
<dbReference type="SMART" id="SM00304">
    <property type="entry name" value="HAMP"/>
    <property type="match status" value="1"/>
</dbReference>
<dbReference type="Pfam" id="PF00672">
    <property type="entry name" value="HAMP"/>
    <property type="match status" value="1"/>
</dbReference>
<dbReference type="PANTHER" id="PTHR45528">
    <property type="entry name" value="SENSOR HISTIDINE KINASE CPXA"/>
    <property type="match status" value="1"/>
</dbReference>
<keyword evidence="8" id="KW-0547">Nucleotide-binding</keyword>
<dbReference type="Pfam" id="PF00512">
    <property type="entry name" value="HisKA"/>
    <property type="match status" value="1"/>
</dbReference>
<feature type="domain" description="HAMP" evidence="16">
    <location>
        <begin position="193"/>
        <end position="245"/>
    </location>
</feature>
<evidence type="ECO:0000259" key="16">
    <source>
        <dbReference type="PROSITE" id="PS50885"/>
    </source>
</evidence>
<evidence type="ECO:0000313" key="17">
    <source>
        <dbReference type="EMBL" id="HJC41744.1"/>
    </source>
</evidence>
<evidence type="ECO:0000256" key="7">
    <source>
        <dbReference type="ARBA" id="ARBA00022692"/>
    </source>
</evidence>
<dbReference type="SMART" id="SM00388">
    <property type="entry name" value="HisKA"/>
    <property type="match status" value="1"/>
</dbReference>
<evidence type="ECO:0000259" key="15">
    <source>
        <dbReference type="PROSITE" id="PS50109"/>
    </source>
</evidence>
<gene>
    <name evidence="17" type="ORF">H9701_09375</name>
</gene>
<comment type="caution">
    <text evidence="17">The sequence shown here is derived from an EMBL/GenBank/DDBJ whole genome shotgun (WGS) entry which is preliminary data.</text>
</comment>
<dbReference type="GO" id="GO:0005524">
    <property type="term" value="F:ATP binding"/>
    <property type="evidence" value="ECO:0007669"/>
    <property type="project" value="UniProtKB-KW"/>
</dbReference>
<dbReference type="Gene3D" id="1.10.287.130">
    <property type="match status" value="1"/>
</dbReference>
<dbReference type="Proteomes" id="UP000823882">
    <property type="component" value="Unassembled WGS sequence"/>
</dbReference>
<evidence type="ECO:0000256" key="2">
    <source>
        <dbReference type="ARBA" id="ARBA00004651"/>
    </source>
</evidence>
<proteinExistence type="predicted"/>
<dbReference type="CDD" id="cd00082">
    <property type="entry name" value="HisKA"/>
    <property type="match status" value="1"/>
</dbReference>
<dbReference type="InterPro" id="IPR005467">
    <property type="entry name" value="His_kinase_dom"/>
</dbReference>
<keyword evidence="13 14" id="KW-0472">Membrane</keyword>
<dbReference type="InterPro" id="IPR003661">
    <property type="entry name" value="HisK_dim/P_dom"/>
</dbReference>
<dbReference type="SUPFAM" id="SSF47384">
    <property type="entry name" value="Homodimeric domain of signal transducing histidine kinase"/>
    <property type="match status" value="1"/>
</dbReference>
<dbReference type="InterPro" id="IPR036097">
    <property type="entry name" value="HisK_dim/P_sf"/>
</dbReference>
<keyword evidence="10" id="KW-0067">ATP-binding</keyword>
<keyword evidence="6" id="KW-0808">Transferase</keyword>
<dbReference type="InterPro" id="IPR003594">
    <property type="entry name" value="HATPase_dom"/>
</dbReference>
<evidence type="ECO:0000256" key="6">
    <source>
        <dbReference type="ARBA" id="ARBA00022679"/>
    </source>
</evidence>
<dbReference type="InterPro" id="IPR050398">
    <property type="entry name" value="HssS/ArlS-like"/>
</dbReference>
<comment type="subcellular location">
    <subcellularLocation>
        <location evidence="2">Cell membrane</location>
        <topology evidence="2">Multi-pass membrane protein</topology>
    </subcellularLocation>
</comment>
<name>A0A9D2T140_9FIRM</name>
<dbReference type="SUPFAM" id="SSF158472">
    <property type="entry name" value="HAMP domain-like"/>
    <property type="match status" value="1"/>
</dbReference>
<evidence type="ECO:0000256" key="5">
    <source>
        <dbReference type="ARBA" id="ARBA00022553"/>
    </source>
</evidence>
<keyword evidence="11 14" id="KW-1133">Transmembrane helix</keyword>
<keyword evidence="12" id="KW-0902">Two-component regulatory system</keyword>
<dbReference type="SUPFAM" id="SSF55874">
    <property type="entry name" value="ATPase domain of HSP90 chaperone/DNA topoisomerase II/histidine kinase"/>
    <property type="match status" value="1"/>
</dbReference>
<dbReference type="EMBL" id="DWWJ01000171">
    <property type="protein sequence ID" value="HJC41744.1"/>
    <property type="molecule type" value="Genomic_DNA"/>
</dbReference>
<dbReference type="AlphaFoldDB" id="A0A9D2T140"/>
<accession>A0A9D2T140</accession>
<keyword evidence="4" id="KW-1003">Cell membrane</keyword>
<evidence type="ECO:0000256" key="3">
    <source>
        <dbReference type="ARBA" id="ARBA00012438"/>
    </source>
</evidence>
<keyword evidence="5" id="KW-0597">Phosphoprotein</keyword>
<sequence>MGIAVRLWAIMMVLVLLTVGFMWVFQVVLMERNYIESKTNEVQAQLEPIMGDLETEDLAYNEQMLSYLSSTAEGKMLIINDSGQLAEMYTFGHPIDLSANHSDVQVWERIANGENYPKILAGEPYTSERMDRNRVEAYEIGIPIRYYGADAYLILYHSFEELYNVLDMNRRQLVILSVILTAAAAVLAAFLAKRFTHPIRVIKKTVDCLAAGELTAVPGLKRGDEIGQLSHSVEELGRALQRVDVLRKEVIANVSHELRSPLALIGGYAEMVRDITWKDDQQRNENLDLIIREANRMSEMVSDIMDYSQFQSGYLHLNKEDCDLREVVWEEAGRCEKIARENHLTLQLEQPETECPVQVDALKLSQVLRNLFNNAVNHTKDGGTITIRTQREADGYRVSVISPGDPIPEEERELIWERYQRSQHQAGRRQGTGIGLSIVKTILDAHGMSYGVDCQEGLTDFWFFYPTK</sequence>
<dbReference type="PANTHER" id="PTHR45528:SF1">
    <property type="entry name" value="SENSOR HISTIDINE KINASE CPXA"/>
    <property type="match status" value="1"/>
</dbReference>
<reference evidence="17" key="2">
    <citation type="submission" date="2021-04" db="EMBL/GenBank/DDBJ databases">
        <authorList>
            <person name="Gilroy R."/>
        </authorList>
    </citation>
    <scope>NUCLEOTIDE SEQUENCE</scope>
    <source>
        <strain evidence="17">CHK186-1790</strain>
    </source>
</reference>
<feature type="domain" description="Histidine kinase" evidence="15">
    <location>
        <begin position="253"/>
        <end position="468"/>
    </location>
</feature>
<dbReference type="GO" id="GO:0005886">
    <property type="term" value="C:plasma membrane"/>
    <property type="evidence" value="ECO:0007669"/>
    <property type="project" value="UniProtKB-SubCell"/>
</dbReference>
<organism evidence="17 18">
    <name type="scientific">Candidatus Intestinimonas pullistercoris</name>
    <dbReference type="NCBI Taxonomy" id="2838623"/>
    <lineage>
        <taxon>Bacteria</taxon>
        <taxon>Bacillati</taxon>
        <taxon>Bacillota</taxon>
        <taxon>Clostridia</taxon>
        <taxon>Eubacteriales</taxon>
        <taxon>Intestinimonas</taxon>
    </lineage>
</organism>
<keyword evidence="7 14" id="KW-0812">Transmembrane</keyword>
<dbReference type="Gene3D" id="3.30.565.10">
    <property type="entry name" value="Histidine kinase-like ATPase, C-terminal domain"/>
    <property type="match status" value="1"/>
</dbReference>
<dbReference type="CDD" id="cd06225">
    <property type="entry name" value="HAMP"/>
    <property type="match status" value="1"/>
</dbReference>
<dbReference type="FunFam" id="1.10.287.130:FF:000001">
    <property type="entry name" value="Two-component sensor histidine kinase"/>
    <property type="match status" value="1"/>
</dbReference>
<dbReference type="PROSITE" id="PS50109">
    <property type="entry name" value="HIS_KIN"/>
    <property type="match status" value="1"/>
</dbReference>
<feature type="transmembrane region" description="Helical" evidence="14">
    <location>
        <begin position="6"/>
        <end position="29"/>
    </location>
</feature>
<evidence type="ECO:0000256" key="13">
    <source>
        <dbReference type="ARBA" id="ARBA00023136"/>
    </source>
</evidence>
<dbReference type="SMART" id="SM00387">
    <property type="entry name" value="HATPase_c"/>
    <property type="match status" value="1"/>
</dbReference>